<accession>A0AA48L8L4</accession>
<dbReference type="GO" id="GO:0016887">
    <property type="term" value="F:ATP hydrolysis activity"/>
    <property type="evidence" value="ECO:0007669"/>
    <property type="project" value="TreeGrafter"/>
</dbReference>
<dbReference type="GO" id="GO:0000309">
    <property type="term" value="F:nicotinamide-nucleotide adenylyltransferase activity"/>
    <property type="evidence" value="ECO:0007669"/>
    <property type="project" value="TreeGrafter"/>
</dbReference>
<dbReference type="SUPFAM" id="SSF52374">
    <property type="entry name" value="Nucleotidylyl transferase"/>
    <property type="match status" value="1"/>
</dbReference>
<dbReference type="PANTHER" id="PTHR31285">
    <property type="entry name" value="NICOTINAMIDE MONONUCLEOTIDE ADENYLYLTRANSFERASE"/>
    <property type="match status" value="1"/>
</dbReference>
<feature type="region of interest" description="Disordered" evidence="1">
    <location>
        <begin position="29"/>
        <end position="52"/>
    </location>
</feature>
<feature type="compositionally biased region" description="Basic and acidic residues" evidence="1">
    <location>
        <begin position="229"/>
        <end position="238"/>
    </location>
</feature>
<evidence type="ECO:0008006" key="4">
    <source>
        <dbReference type="Google" id="ProtNLM"/>
    </source>
</evidence>
<dbReference type="EMBL" id="AP028217">
    <property type="protein sequence ID" value="BEI94146.1"/>
    <property type="molecule type" value="Genomic_DNA"/>
</dbReference>
<keyword evidence="3" id="KW-1185">Reference proteome</keyword>
<name>A0AA48L8L4_9TREE</name>
<dbReference type="GO" id="GO:0005634">
    <property type="term" value="C:nucleus"/>
    <property type="evidence" value="ECO:0007669"/>
    <property type="project" value="TreeGrafter"/>
</dbReference>
<feature type="compositionally biased region" description="Pro residues" evidence="1">
    <location>
        <begin position="255"/>
        <end position="264"/>
    </location>
</feature>
<protein>
    <recommendedName>
        <fullName evidence="4">Nicotinamide-nucleotide adenylyltransferase</fullName>
    </recommendedName>
</protein>
<evidence type="ECO:0000313" key="2">
    <source>
        <dbReference type="EMBL" id="BEI94146.1"/>
    </source>
</evidence>
<dbReference type="Proteomes" id="UP001233271">
    <property type="component" value="Chromosome 6"/>
</dbReference>
<feature type="region of interest" description="Disordered" evidence="1">
    <location>
        <begin position="223"/>
        <end position="267"/>
    </location>
</feature>
<dbReference type="Gene3D" id="3.40.50.620">
    <property type="entry name" value="HUPs"/>
    <property type="match status" value="1"/>
</dbReference>
<gene>
    <name evidence="2" type="ORF">CcaverHIS019_0606050</name>
</gene>
<dbReference type="GO" id="GO:0005737">
    <property type="term" value="C:cytoplasm"/>
    <property type="evidence" value="ECO:0007669"/>
    <property type="project" value="TreeGrafter"/>
</dbReference>
<dbReference type="KEGG" id="ccac:CcaHIS019_0606050"/>
<dbReference type="RefSeq" id="XP_060459411.1">
    <property type="nucleotide sequence ID" value="XM_060603081.1"/>
</dbReference>
<dbReference type="InterPro" id="IPR014729">
    <property type="entry name" value="Rossmann-like_a/b/a_fold"/>
</dbReference>
<organism evidence="2 3">
    <name type="scientific">Cutaneotrichosporon cavernicola</name>
    <dbReference type="NCBI Taxonomy" id="279322"/>
    <lineage>
        <taxon>Eukaryota</taxon>
        <taxon>Fungi</taxon>
        <taxon>Dikarya</taxon>
        <taxon>Basidiomycota</taxon>
        <taxon>Agaricomycotina</taxon>
        <taxon>Tremellomycetes</taxon>
        <taxon>Trichosporonales</taxon>
        <taxon>Trichosporonaceae</taxon>
        <taxon>Cutaneotrichosporon</taxon>
    </lineage>
</organism>
<proteinExistence type="predicted"/>
<dbReference type="GeneID" id="85498016"/>
<evidence type="ECO:0000256" key="1">
    <source>
        <dbReference type="SAM" id="MobiDB-lite"/>
    </source>
</evidence>
<evidence type="ECO:0000313" key="3">
    <source>
        <dbReference type="Proteomes" id="UP001233271"/>
    </source>
</evidence>
<reference evidence="2" key="1">
    <citation type="journal article" date="2023" name="BMC Genomics">
        <title>Chromosome-level genome assemblies of Cutaneotrichosporon spp. (Trichosporonales, Basidiomycota) reveal imbalanced evolution between nucleotide sequences and chromosome synteny.</title>
        <authorList>
            <person name="Kobayashi Y."/>
            <person name="Kayamori A."/>
            <person name="Aoki K."/>
            <person name="Shiwa Y."/>
            <person name="Matsutani M."/>
            <person name="Fujita N."/>
            <person name="Sugita T."/>
            <person name="Iwasaki W."/>
            <person name="Tanaka N."/>
            <person name="Takashima M."/>
        </authorList>
    </citation>
    <scope>NUCLEOTIDE SEQUENCE</scope>
    <source>
        <strain evidence="2">HIS019</strain>
    </source>
</reference>
<dbReference type="AlphaFoldDB" id="A0AA48L8L4"/>
<sequence length="400" mass="42856">MLTEAQAASVQRTSEPGFHGVEFLLRPENWPECASPTPQSGSPVPFGTRSRSSSVVSLSFQPPKTNTPSHIAVLDSSFNPPTLAHLVLASSAFPPPMLNPNVRRSRGLSSPKSPSAILREAATYFSSHGVSPDGSLAPAPKDEVTNPDPAPGPYTARLLMFAAKNADKTPGWGDASPIQRAELMLAQAEAMPPQAGPVAVAIVAEPTFAAKAKMLVRVLEESGAWSTGHEPREQHRSEPSTPRVRALTSPSMMSPVPPASPSSPAPSGHLHLPAITFLVGMDTLERIFDAKYYPHGRMDAAMEELFQHAWLVCARRGSGGESTDAADTRRLEDNLLARADVARWVARGRIRLIRAPEAVADVSSTRVRMALRMGAGAGALRGLCADPVSKYLLEQRMYRS</sequence>
<dbReference type="PANTHER" id="PTHR31285:SF0">
    <property type="entry name" value="NICOTINAMIDE MONONUCLEOTIDE ADENYLYLTRANSFERASE"/>
    <property type="match status" value="1"/>
</dbReference>